<gene>
    <name evidence="3" type="ORF">HLB44_03610</name>
</gene>
<feature type="transmembrane region" description="Helical" evidence="1">
    <location>
        <begin position="101"/>
        <end position="122"/>
    </location>
</feature>
<dbReference type="EMBL" id="JABRWJ010000001">
    <property type="protein sequence ID" value="NRF66071.1"/>
    <property type="molecule type" value="Genomic_DNA"/>
</dbReference>
<sequence>MDMLLDKETLIPVVAMLIGAVALLLPALIVWVVLHFRRQRDEQLFATVRHLAERGLPVPRELIDPPSEQEGRGGSPLFRAITLVGVGLGLVLLFWLMGMHFLIGVGLMVMCIGAAQLVALWIERRRPAPGATAAAAVREP</sequence>
<organism evidence="3 4">
    <name type="scientific">Pseudaquabacterium terrae</name>
    <dbReference type="NCBI Taxonomy" id="2732868"/>
    <lineage>
        <taxon>Bacteria</taxon>
        <taxon>Pseudomonadati</taxon>
        <taxon>Pseudomonadota</taxon>
        <taxon>Betaproteobacteria</taxon>
        <taxon>Burkholderiales</taxon>
        <taxon>Sphaerotilaceae</taxon>
        <taxon>Pseudaquabacterium</taxon>
    </lineage>
</organism>
<dbReference type="Pfam" id="PF19762">
    <property type="entry name" value="DUF6249"/>
    <property type="match status" value="1"/>
</dbReference>
<dbReference type="RefSeq" id="WP_173120668.1">
    <property type="nucleotide sequence ID" value="NZ_JABRWJ010000001.1"/>
</dbReference>
<evidence type="ECO:0000313" key="3">
    <source>
        <dbReference type="EMBL" id="NRF66071.1"/>
    </source>
</evidence>
<protein>
    <recommendedName>
        <fullName evidence="2">DUF6249 domain-containing protein</fullName>
    </recommendedName>
</protein>
<comment type="caution">
    <text evidence="3">The sequence shown here is derived from an EMBL/GenBank/DDBJ whole genome shotgun (WGS) entry which is preliminary data.</text>
</comment>
<feature type="domain" description="DUF6249" evidence="2">
    <location>
        <begin position="19"/>
        <end position="123"/>
    </location>
</feature>
<evidence type="ECO:0000259" key="2">
    <source>
        <dbReference type="Pfam" id="PF19762"/>
    </source>
</evidence>
<reference evidence="3 4" key="1">
    <citation type="submission" date="2020-05" db="EMBL/GenBank/DDBJ databases">
        <title>Aquincola sp. isolate from soil.</title>
        <authorList>
            <person name="Han J."/>
            <person name="Kim D.-U."/>
        </authorList>
    </citation>
    <scope>NUCLEOTIDE SEQUENCE [LARGE SCALE GENOMIC DNA]</scope>
    <source>
        <strain evidence="3 4">S2</strain>
    </source>
</reference>
<keyword evidence="1" id="KW-0472">Membrane</keyword>
<keyword evidence="1" id="KW-0812">Transmembrane</keyword>
<dbReference type="Proteomes" id="UP000737171">
    <property type="component" value="Unassembled WGS sequence"/>
</dbReference>
<evidence type="ECO:0000313" key="4">
    <source>
        <dbReference type="Proteomes" id="UP000737171"/>
    </source>
</evidence>
<dbReference type="InterPro" id="IPR046216">
    <property type="entry name" value="DUF6249"/>
</dbReference>
<proteinExistence type="predicted"/>
<keyword evidence="1" id="KW-1133">Transmembrane helix</keyword>
<evidence type="ECO:0000256" key="1">
    <source>
        <dbReference type="SAM" id="Phobius"/>
    </source>
</evidence>
<accession>A0ABX2EBZ6</accession>
<name>A0ABX2EBZ6_9BURK</name>
<keyword evidence="4" id="KW-1185">Reference proteome</keyword>
<feature type="transmembrane region" description="Helical" evidence="1">
    <location>
        <begin position="12"/>
        <end position="34"/>
    </location>
</feature>
<feature type="transmembrane region" description="Helical" evidence="1">
    <location>
        <begin position="77"/>
        <end position="95"/>
    </location>
</feature>